<dbReference type="OrthoDB" id="5291175at2"/>
<reference evidence="2 3" key="1">
    <citation type="submission" date="2016-03" db="EMBL/GenBank/DDBJ databases">
        <authorList>
            <person name="Ploux O."/>
        </authorList>
    </citation>
    <scope>NUCLEOTIDE SEQUENCE [LARGE SCALE GENOMIC DNA]</scope>
    <source>
        <strain evidence="2 3">R0</strain>
    </source>
</reference>
<proteinExistence type="predicted"/>
<accession>A0A150WSK3</accession>
<keyword evidence="3" id="KW-1185">Reference proteome</keyword>
<name>A0A150WSK3_BDEBC</name>
<evidence type="ECO:0000256" key="1">
    <source>
        <dbReference type="SAM" id="SignalP"/>
    </source>
</evidence>
<dbReference type="Proteomes" id="UP000075320">
    <property type="component" value="Unassembled WGS sequence"/>
</dbReference>
<feature type="chain" id="PRO_5007573642" description="Lipoprotein" evidence="1">
    <location>
        <begin position="19"/>
        <end position="220"/>
    </location>
</feature>
<evidence type="ECO:0000313" key="2">
    <source>
        <dbReference type="EMBL" id="KYG67327.1"/>
    </source>
</evidence>
<evidence type="ECO:0008006" key="4">
    <source>
        <dbReference type="Google" id="ProtNLM"/>
    </source>
</evidence>
<dbReference type="AlphaFoldDB" id="A0A150WSK3"/>
<organism evidence="2 3">
    <name type="scientific">Bdellovibrio bacteriovorus</name>
    <dbReference type="NCBI Taxonomy" id="959"/>
    <lineage>
        <taxon>Bacteria</taxon>
        <taxon>Pseudomonadati</taxon>
        <taxon>Bdellovibrionota</taxon>
        <taxon>Bdellovibrionia</taxon>
        <taxon>Bdellovibrionales</taxon>
        <taxon>Pseudobdellovibrionaceae</taxon>
        <taxon>Bdellovibrio</taxon>
    </lineage>
</organism>
<evidence type="ECO:0000313" key="3">
    <source>
        <dbReference type="Proteomes" id="UP000075320"/>
    </source>
</evidence>
<gene>
    <name evidence="2" type="ORF">AZI86_10040</name>
</gene>
<keyword evidence="1" id="KW-0732">Signal</keyword>
<dbReference type="EMBL" id="LUKE01000001">
    <property type="protein sequence ID" value="KYG67327.1"/>
    <property type="molecule type" value="Genomic_DNA"/>
</dbReference>
<sequence length="220" mass="24450">MKNLPLAFLICIFTFGCASQKTTTANDPKNFNNIAVISVMDAPTNPLTNTDQVITQETLVSLKSSNKNSFELQVDSKIVTAEREQALALKDIYLGNRYQTLEKYFLDQASAQNAEYLLVIHPSPHPMFASYTPGYGLYCARSEAKAELQGYFLLSSELWDVKKQEVVRRVQLSPTDLSFNTGKKCTNVAVSKNLIDSYKENFTGLAKKSSGLILSRTGIL</sequence>
<dbReference type="PROSITE" id="PS51257">
    <property type="entry name" value="PROKAR_LIPOPROTEIN"/>
    <property type="match status" value="1"/>
</dbReference>
<protein>
    <recommendedName>
        <fullName evidence="4">Lipoprotein</fullName>
    </recommendedName>
</protein>
<feature type="signal peptide" evidence="1">
    <location>
        <begin position="1"/>
        <end position="18"/>
    </location>
</feature>
<comment type="caution">
    <text evidence="2">The sequence shown here is derived from an EMBL/GenBank/DDBJ whole genome shotgun (WGS) entry which is preliminary data.</text>
</comment>
<dbReference type="RefSeq" id="WP_061834901.1">
    <property type="nucleotide sequence ID" value="NZ_LUKE01000001.1"/>
</dbReference>